<dbReference type="GO" id="GO:0004721">
    <property type="term" value="F:phosphoprotein phosphatase activity"/>
    <property type="evidence" value="ECO:0007669"/>
    <property type="project" value="UniProtKB-KW"/>
</dbReference>
<accession>A0A8B8ADN1</accession>
<dbReference type="Gene3D" id="3.90.190.10">
    <property type="entry name" value="Protein tyrosine phosphatase superfamily"/>
    <property type="match status" value="1"/>
</dbReference>
<evidence type="ECO:0000313" key="7">
    <source>
        <dbReference type="Proteomes" id="UP000694844"/>
    </source>
</evidence>
<dbReference type="PROSITE" id="PS50056">
    <property type="entry name" value="TYR_PHOSPHATASE_2"/>
    <property type="match status" value="1"/>
</dbReference>
<dbReference type="PROSITE" id="PS00383">
    <property type="entry name" value="TYR_PHOSPHATASE_1"/>
    <property type="match status" value="1"/>
</dbReference>
<evidence type="ECO:0000256" key="2">
    <source>
        <dbReference type="ARBA" id="ARBA00022801"/>
    </source>
</evidence>
<dbReference type="Pfam" id="PF00782">
    <property type="entry name" value="DSPc"/>
    <property type="match status" value="1"/>
</dbReference>
<evidence type="ECO:0000259" key="5">
    <source>
        <dbReference type="PROSITE" id="PS50054"/>
    </source>
</evidence>
<gene>
    <name evidence="8" type="primary">LOC111101406</name>
</gene>
<proteinExistence type="inferred from homology"/>
<evidence type="ECO:0000313" key="8">
    <source>
        <dbReference type="RefSeq" id="XP_022289587.1"/>
    </source>
</evidence>
<dbReference type="InterPro" id="IPR020422">
    <property type="entry name" value="TYR_PHOSPHATASE_DUAL_dom"/>
</dbReference>
<dbReference type="CDD" id="cd14514">
    <property type="entry name" value="DUSP14-like"/>
    <property type="match status" value="1"/>
</dbReference>
<feature type="domain" description="Tyrosine-protein phosphatase" evidence="5">
    <location>
        <begin position="18"/>
        <end position="160"/>
    </location>
</feature>
<feature type="domain" description="Tyrosine specific protein phosphatases" evidence="6">
    <location>
        <begin position="84"/>
        <end position="138"/>
    </location>
</feature>
<dbReference type="PANTHER" id="PTHR45961:SF6">
    <property type="entry name" value="IP21249P"/>
    <property type="match status" value="1"/>
</dbReference>
<evidence type="ECO:0000259" key="6">
    <source>
        <dbReference type="PROSITE" id="PS50056"/>
    </source>
</evidence>
<keyword evidence="4" id="KW-0472">Membrane</keyword>
<dbReference type="InterPro" id="IPR052103">
    <property type="entry name" value="Dual_spec_Phospatases"/>
</dbReference>
<name>A0A8B8ADN1_CRAVI</name>
<dbReference type="PROSITE" id="PS50054">
    <property type="entry name" value="TYR_PHOSPHATASE_DUAL"/>
    <property type="match status" value="1"/>
</dbReference>
<dbReference type="PANTHER" id="PTHR45961">
    <property type="entry name" value="IP21249P"/>
    <property type="match status" value="1"/>
</dbReference>
<dbReference type="GeneID" id="111101406"/>
<dbReference type="AlphaFoldDB" id="A0A8B8ADN1"/>
<dbReference type="InterPro" id="IPR016130">
    <property type="entry name" value="Tyr_Pase_AS"/>
</dbReference>
<comment type="similarity">
    <text evidence="1">Belongs to the protein-tyrosine phosphatase family. Non-receptor class dual specificity subfamily.</text>
</comment>
<keyword evidence="3" id="KW-0904">Protein phosphatase</keyword>
<evidence type="ECO:0000256" key="4">
    <source>
        <dbReference type="SAM" id="Phobius"/>
    </source>
</evidence>
<dbReference type="SMART" id="SM00195">
    <property type="entry name" value="DSPc"/>
    <property type="match status" value="1"/>
</dbReference>
<evidence type="ECO:0000256" key="1">
    <source>
        <dbReference type="ARBA" id="ARBA00008601"/>
    </source>
</evidence>
<keyword evidence="4" id="KW-1133">Transmembrane helix</keyword>
<keyword evidence="7" id="KW-1185">Reference proteome</keyword>
<dbReference type="Proteomes" id="UP000694844">
    <property type="component" value="Chromosome 6"/>
</dbReference>
<dbReference type="InterPro" id="IPR000387">
    <property type="entry name" value="Tyr_Pase_dom"/>
</dbReference>
<dbReference type="KEGG" id="cvn:111101406"/>
<dbReference type="InterPro" id="IPR029021">
    <property type="entry name" value="Prot-tyrosine_phosphatase-like"/>
</dbReference>
<organism evidence="7 8">
    <name type="scientific">Crassostrea virginica</name>
    <name type="common">Eastern oyster</name>
    <dbReference type="NCBI Taxonomy" id="6565"/>
    <lineage>
        <taxon>Eukaryota</taxon>
        <taxon>Metazoa</taxon>
        <taxon>Spiralia</taxon>
        <taxon>Lophotrochozoa</taxon>
        <taxon>Mollusca</taxon>
        <taxon>Bivalvia</taxon>
        <taxon>Autobranchia</taxon>
        <taxon>Pteriomorphia</taxon>
        <taxon>Ostreida</taxon>
        <taxon>Ostreoidea</taxon>
        <taxon>Ostreidae</taxon>
        <taxon>Crassostrea</taxon>
    </lineage>
</organism>
<reference evidence="8" key="1">
    <citation type="submission" date="2025-08" db="UniProtKB">
        <authorList>
            <consortium name="RefSeq"/>
        </authorList>
    </citation>
    <scope>IDENTIFICATION</scope>
    <source>
        <tissue evidence="8">Whole sample</tissue>
    </source>
</reference>
<sequence length="222" mass="25202">MQNILLNLQKKQNKTHGALSEITKDVFLSGIGAITAENLQAAKITHVINMAVELNEFVYPITDLHVHKFSLRDSVDEDIYTKLDQCVRLVDEIQKDGGRILVHCVAGVSRSATVCIAYLVNTQRMSLKDAHQHVLQCRDVVFPNKGFWSALIRYEESVRGVNSVEMRPYISGMDPDVYFLSWVRPRILNGWFDELCAFWFMNTLVLIAQICGIIVFDNTAIV</sequence>
<evidence type="ECO:0000256" key="3">
    <source>
        <dbReference type="ARBA" id="ARBA00022912"/>
    </source>
</evidence>
<keyword evidence="2" id="KW-0378">Hydrolase</keyword>
<protein>
    <submittedName>
        <fullName evidence="8">Dual specificity protein phosphatase 18-like</fullName>
    </submittedName>
</protein>
<dbReference type="SUPFAM" id="SSF52799">
    <property type="entry name" value="(Phosphotyrosine protein) phosphatases II"/>
    <property type="match status" value="1"/>
</dbReference>
<dbReference type="OrthoDB" id="285418at2759"/>
<dbReference type="InterPro" id="IPR000340">
    <property type="entry name" value="Dual-sp_phosphatase_cat-dom"/>
</dbReference>
<dbReference type="RefSeq" id="XP_022289587.1">
    <property type="nucleotide sequence ID" value="XM_022433879.1"/>
</dbReference>
<feature type="transmembrane region" description="Helical" evidence="4">
    <location>
        <begin position="195"/>
        <end position="216"/>
    </location>
</feature>
<keyword evidence="4" id="KW-0812">Transmembrane</keyword>
<dbReference type="GO" id="GO:0005737">
    <property type="term" value="C:cytoplasm"/>
    <property type="evidence" value="ECO:0007669"/>
    <property type="project" value="TreeGrafter"/>
</dbReference>